<dbReference type="InterPro" id="IPR008927">
    <property type="entry name" value="6-PGluconate_DH-like_C_sf"/>
</dbReference>
<gene>
    <name evidence="6" type="ORF">CUC15_16655</name>
</gene>
<evidence type="ECO:0000256" key="2">
    <source>
        <dbReference type="ARBA" id="ARBA00023002"/>
    </source>
</evidence>
<dbReference type="GO" id="GO:0016616">
    <property type="term" value="F:oxidoreductase activity, acting on the CH-OH group of donors, NAD or NADP as acceptor"/>
    <property type="evidence" value="ECO:0007669"/>
    <property type="project" value="InterPro"/>
</dbReference>
<dbReference type="NCBIfam" id="TIGR03026">
    <property type="entry name" value="NDP-sugDHase"/>
    <property type="match status" value="1"/>
</dbReference>
<dbReference type="InterPro" id="IPR014027">
    <property type="entry name" value="UDP-Glc/GDP-Man_DH_C"/>
</dbReference>
<name>A0A345PKD4_9BACI</name>
<dbReference type="KEGG" id="ocn:CUC15_16655"/>
<evidence type="ECO:0000256" key="1">
    <source>
        <dbReference type="ARBA" id="ARBA00006601"/>
    </source>
</evidence>
<dbReference type="Gene3D" id="3.40.50.720">
    <property type="entry name" value="NAD(P)-binding Rossmann-like Domain"/>
    <property type="match status" value="2"/>
</dbReference>
<dbReference type="OrthoDB" id="9803238at2"/>
<dbReference type="Pfam" id="PF03721">
    <property type="entry name" value="UDPG_MGDP_dh_N"/>
    <property type="match status" value="1"/>
</dbReference>
<evidence type="ECO:0000313" key="6">
    <source>
        <dbReference type="EMBL" id="AXI10464.1"/>
    </source>
</evidence>
<dbReference type="PIRSF" id="PIRSF000124">
    <property type="entry name" value="UDPglc_GDPman_dh"/>
    <property type="match status" value="1"/>
</dbReference>
<evidence type="ECO:0000256" key="3">
    <source>
        <dbReference type="ARBA" id="ARBA00023027"/>
    </source>
</evidence>
<evidence type="ECO:0000313" key="7">
    <source>
        <dbReference type="Proteomes" id="UP000253908"/>
    </source>
</evidence>
<dbReference type="SMART" id="SM00984">
    <property type="entry name" value="UDPG_MGDP_dh_C"/>
    <property type="match status" value="1"/>
</dbReference>
<evidence type="ECO:0000259" key="5">
    <source>
        <dbReference type="SMART" id="SM00984"/>
    </source>
</evidence>
<dbReference type="SUPFAM" id="SSF48179">
    <property type="entry name" value="6-phosphogluconate dehydrogenase C-terminal domain-like"/>
    <property type="match status" value="1"/>
</dbReference>
<dbReference type="Pfam" id="PF00984">
    <property type="entry name" value="UDPG_MGDP_dh"/>
    <property type="match status" value="1"/>
</dbReference>
<dbReference type="GO" id="GO:0000271">
    <property type="term" value="P:polysaccharide biosynthetic process"/>
    <property type="evidence" value="ECO:0007669"/>
    <property type="project" value="InterPro"/>
</dbReference>
<dbReference type="InterPro" id="IPR001732">
    <property type="entry name" value="UDP-Glc/GDP-Man_DH_N"/>
</dbReference>
<keyword evidence="7" id="KW-1185">Reference proteome</keyword>
<dbReference type="PIRSF" id="PIRSF500136">
    <property type="entry name" value="UDP_ManNAc_DH"/>
    <property type="match status" value="1"/>
</dbReference>
<dbReference type="GO" id="GO:0051287">
    <property type="term" value="F:NAD binding"/>
    <property type="evidence" value="ECO:0007669"/>
    <property type="project" value="InterPro"/>
</dbReference>
<organism evidence="6 7">
    <name type="scientific">Oceanobacillus zhaokaii</name>
    <dbReference type="NCBI Taxonomy" id="2052660"/>
    <lineage>
        <taxon>Bacteria</taxon>
        <taxon>Bacillati</taxon>
        <taxon>Bacillota</taxon>
        <taxon>Bacilli</taxon>
        <taxon>Bacillales</taxon>
        <taxon>Bacillaceae</taxon>
        <taxon>Oceanobacillus</taxon>
    </lineage>
</organism>
<dbReference type="GO" id="GO:0016628">
    <property type="term" value="F:oxidoreductase activity, acting on the CH-CH group of donors, NAD or NADP as acceptor"/>
    <property type="evidence" value="ECO:0007669"/>
    <property type="project" value="InterPro"/>
</dbReference>
<dbReference type="Proteomes" id="UP000253908">
    <property type="component" value="Chromosome"/>
</dbReference>
<dbReference type="RefSeq" id="WP_114917749.1">
    <property type="nucleotide sequence ID" value="NZ_CP024848.1"/>
</dbReference>
<dbReference type="InterPro" id="IPR036220">
    <property type="entry name" value="UDP-Glc/GDP-Man_DH_C_sf"/>
</dbReference>
<accession>A0A345PKD4</accession>
<dbReference type="EMBL" id="CP024848">
    <property type="protein sequence ID" value="AXI10464.1"/>
    <property type="molecule type" value="Genomic_DNA"/>
</dbReference>
<evidence type="ECO:0000256" key="4">
    <source>
        <dbReference type="PIRNR" id="PIRNR000124"/>
    </source>
</evidence>
<sequence length="428" mass="47320">MSKNLCVVGLGYIGLPTAVVFAENGWKVTGVDVNSLVVDELNKGKVIIEENGLDELVAKVVNENKFVARMSPVESDVFIVAVPTPHNEDQSANLKYVESAVKSILPVLKKGNTIIVESTIPPRTTRDVVAPILDEAGFESGDDVYLAHCPERVLPGRILIELYENNRIVGGINTVSTEKAAEVYRTFVKGKVLETSAESAEMSKLMENTYRDVNIALANELTKISEGLNIDALEVISLANEHPRVNVHQPGPGVGGHCLAVDPYFIIEKDPDNAKLITNARTINESMPEFVVNQVRKAVDKSSKIAVFGLAYKGNIDDIRESPAIKIVKQLMFEGFNTKIYDPYVKQEQVDFALSTYEEALQGADILLILTDHNEFKNLNWKEISNLMRAANVLDTKNCIQNASAEVNHYNFGNLYELDYADSREVHN</sequence>
<dbReference type="PANTHER" id="PTHR43491:SF2">
    <property type="entry name" value="UDP-N-ACETYL-D-MANNOSAMINE DEHYDROGENASE"/>
    <property type="match status" value="1"/>
</dbReference>
<reference evidence="7" key="1">
    <citation type="submission" date="2017-11" db="EMBL/GenBank/DDBJ databases">
        <authorList>
            <person name="Zhu W."/>
        </authorList>
    </citation>
    <scope>NUCLEOTIDE SEQUENCE [LARGE SCALE GENOMIC DNA]</scope>
    <source>
        <strain evidence="7">160</strain>
    </source>
</reference>
<keyword evidence="2" id="KW-0560">Oxidoreductase</keyword>
<dbReference type="InterPro" id="IPR017476">
    <property type="entry name" value="UDP-Glc/GDP-Man"/>
</dbReference>
<proteinExistence type="inferred from homology"/>
<protein>
    <submittedName>
        <fullName evidence="6">UDP-N-acetyl-D-mannosamine dehydrogenase</fullName>
    </submittedName>
</protein>
<feature type="domain" description="UDP-glucose/GDP-mannose dehydrogenase C-terminal" evidence="5">
    <location>
        <begin position="306"/>
        <end position="402"/>
    </location>
</feature>
<dbReference type="InterPro" id="IPR014026">
    <property type="entry name" value="UDP-Glc/GDP-Man_DH_dimer"/>
</dbReference>
<dbReference type="InterPro" id="IPR036291">
    <property type="entry name" value="NAD(P)-bd_dom_sf"/>
</dbReference>
<dbReference type="Pfam" id="PF03720">
    <property type="entry name" value="UDPG_MGDP_dh_C"/>
    <property type="match status" value="1"/>
</dbReference>
<dbReference type="PANTHER" id="PTHR43491">
    <property type="entry name" value="UDP-N-ACETYL-D-MANNOSAMINE DEHYDROGENASE"/>
    <property type="match status" value="1"/>
</dbReference>
<dbReference type="AlphaFoldDB" id="A0A345PKD4"/>
<dbReference type="SUPFAM" id="SSF51735">
    <property type="entry name" value="NAD(P)-binding Rossmann-fold domains"/>
    <property type="match status" value="1"/>
</dbReference>
<dbReference type="SUPFAM" id="SSF52413">
    <property type="entry name" value="UDP-glucose/GDP-mannose dehydrogenase C-terminal domain"/>
    <property type="match status" value="1"/>
</dbReference>
<dbReference type="InterPro" id="IPR028359">
    <property type="entry name" value="UDP_ManNAc/GlcNAc_DH"/>
</dbReference>
<keyword evidence="3" id="KW-0520">NAD</keyword>
<comment type="similarity">
    <text evidence="1 4">Belongs to the UDP-glucose/GDP-mannose dehydrogenase family.</text>
</comment>